<keyword evidence="3 6" id="KW-0235">DNA replication</keyword>
<feature type="region of interest" description="Disordered" evidence="7">
    <location>
        <begin position="1"/>
        <end position="33"/>
    </location>
</feature>
<accession>A0ABR1IN19</accession>
<evidence type="ECO:0000313" key="9">
    <source>
        <dbReference type="EMBL" id="KAK7437020.1"/>
    </source>
</evidence>
<dbReference type="Pfam" id="PF01426">
    <property type="entry name" value="BAH"/>
    <property type="match status" value="1"/>
</dbReference>
<dbReference type="Pfam" id="PF00004">
    <property type="entry name" value="AAA"/>
    <property type="match status" value="1"/>
</dbReference>
<sequence>MSVPQTPRRSKRFQPIVSSPRKSSKKSSTSTWCPDSQLLYTRPLDPQRDLLQEELETWNDEEDLETRFYDSYRTRKLAHMKRKGRGKGKEKESDYVAYRVGDTVLVETDRVFAKKTPSIAVITGMWETDFQSEQDVEKIRLGIHWFVRPNELPSIRAKREYQENEVFYSLSTKDIIGASQVIAPCTVKQGKPPSPSPSKGKGRAKRWTATTVSDSDSDSDSEKVSLPASSIFQCLFAVESRRGIFYEFDWTKHWEEALKLVPSGDNGWEGGAAWDLDDVTQVKTAETKNRSAGKKRGRPLVAEKAERAPVAKKPRVTRAKAKAEEEPDDAEADHDNDDNEDSGEEFEAPSESDEDDDTELRNFDSEEDGSDEEEDEEEGDDDKELKTPRKRKRTTTATTTPRKRGRPRTAVQPTPHSKAALSRRKRSKSQTSPSKSPSKSPTKKKPKIRAQNSYKSIDTSTLLSLPSDPWTRAMHALHVGSRPDALPCRDEEFDWLLRTVEELVDEGSGGCVYISGVPGTGKTATVHAVIRELTRMAEDNELNPFTYCEINGLRIPEPSAAYNLLWETLSGHDVEKEGHLRISSKESLKALTKHFTMGGRRGPGGHACVVLMDELDQLVTTKQDVVYNFFNWPTLAGSKLVVIAVANTMDLPERVMSGRVRSRLGMIRKNFLPYKTPQLEEIVTTRLKSVKESLSDNQQKDVIAPDGIRFAAMKIASISGDARRMLDVCRRAVELVKPLSRAARTGDITEVIKEMQNSPTAAYLSECSLHERIMLAALIKCVAREGVEEIRWSALSTQHLDYIPSLASSTDSTRRLTENELVQVLDSLVASRAVLLEDGVAANRKDPGERRVLLNLEQTEVERVLSETGGLVWKNLLGIGRGEE</sequence>
<dbReference type="InterPro" id="IPR003959">
    <property type="entry name" value="ATPase_AAA_core"/>
</dbReference>
<keyword evidence="6" id="KW-0547">Nucleotide-binding</keyword>
<protein>
    <recommendedName>
        <fullName evidence="6">Origin recognition complex subunit 1</fullName>
    </recommendedName>
</protein>
<comment type="subunit">
    <text evidence="6">ORC is composed of six subunits.</text>
</comment>
<keyword evidence="5 6" id="KW-0539">Nucleus</keyword>
<name>A0ABR1IN19_9AGAR</name>
<evidence type="ECO:0000259" key="8">
    <source>
        <dbReference type="PROSITE" id="PS51038"/>
    </source>
</evidence>
<dbReference type="PANTHER" id="PTHR10763">
    <property type="entry name" value="CELL DIVISION CONTROL PROTEIN 6-RELATED"/>
    <property type="match status" value="1"/>
</dbReference>
<keyword evidence="6" id="KW-0067">ATP-binding</keyword>
<evidence type="ECO:0000313" key="10">
    <source>
        <dbReference type="Proteomes" id="UP001498398"/>
    </source>
</evidence>
<feature type="domain" description="BAH" evidence="8">
    <location>
        <begin position="96"/>
        <end position="249"/>
    </location>
</feature>
<reference evidence="9 10" key="1">
    <citation type="submission" date="2024-01" db="EMBL/GenBank/DDBJ databases">
        <title>A draft genome for the cacao thread blight pathogen Marasmiellus scandens.</title>
        <authorList>
            <person name="Baruah I.K."/>
            <person name="Leung J."/>
            <person name="Bukari Y."/>
            <person name="Amoako-Attah I."/>
            <person name="Meinhardt L.W."/>
            <person name="Bailey B.A."/>
            <person name="Cohen S.P."/>
        </authorList>
    </citation>
    <scope>NUCLEOTIDE SEQUENCE [LARGE SCALE GENOMIC DNA]</scope>
    <source>
        <strain evidence="9 10">GH-19</strain>
    </source>
</reference>
<evidence type="ECO:0000256" key="1">
    <source>
        <dbReference type="ARBA" id="ARBA00004123"/>
    </source>
</evidence>
<feature type="compositionally biased region" description="Low complexity" evidence="7">
    <location>
        <begin position="429"/>
        <end position="440"/>
    </location>
</feature>
<dbReference type="InterPro" id="IPR054425">
    <property type="entry name" value="Cdc6_ORC1-like_ATPase_lid"/>
</dbReference>
<evidence type="ECO:0000256" key="4">
    <source>
        <dbReference type="ARBA" id="ARBA00023125"/>
    </source>
</evidence>
<dbReference type="SMART" id="SM00382">
    <property type="entry name" value="AAA"/>
    <property type="match status" value="1"/>
</dbReference>
<comment type="caution">
    <text evidence="9">The sequence shown here is derived from an EMBL/GenBank/DDBJ whole genome shotgun (WGS) entry which is preliminary data.</text>
</comment>
<organism evidence="9 10">
    <name type="scientific">Marasmiellus scandens</name>
    <dbReference type="NCBI Taxonomy" id="2682957"/>
    <lineage>
        <taxon>Eukaryota</taxon>
        <taxon>Fungi</taxon>
        <taxon>Dikarya</taxon>
        <taxon>Basidiomycota</taxon>
        <taxon>Agaricomycotina</taxon>
        <taxon>Agaricomycetes</taxon>
        <taxon>Agaricomycetidae</taxon>
        <taxon>Agaricales</taxon>
        <taxon>Marasmiineae</taxon>
        <taxon>Omphalotaceae</taxon>
        <taxon>Marasmiellus</taxon>
    </lineage>
</organism>
<keyword evidence="4 6" id="KW-0238">DNA-binding</keyword>
<dbReference type="PROSITE" id="PS51038">
    <property type="entry name" value="BAH"/>
    <property type="match status" value="1"/>
</dbReference>
<proteinExistence type="inferred from homology"/>
<feature type="region of interest" description="Disordered" evidence="7">
    <location>
        <begin position="186"/>
        <end position="223"/>
    </location>
</feature>
<dbReference type="InterPro" id="IPR043151">
    <property type="entry name" value="BAH_sf"/>
</dbReference>
<dbReference type="Gene3D" id="3.40.50.300">
    <property type="entry name" value="P-loop containing nucleotide triphosphate hydrolases"/>
    <property type="match status" value="1"/>
</dbReference>
<comment type="function">
    <text evidence="6">Component of the origin recognition complex (ORC) that binds origins of replication. DNA-binding is ATP-dependent, however specific DNA sequences that define origins of replication have not been identified so far. ORC is required to assemble the pre-replication complex necessary to initiate DNA replication.</text>
</comment>
<feature type="region of interest" description="Disordered" evidence="7">
    <location>
        <begin position="284"/>
        <end position="466"/>
    </location>
</feature>
<evidence type="ECO:0000256" key="3">
    <source>
        <dbReference type="ARBA" id="ARBA00022705"/>
    </source>
</evidence>
<evidence type="ECO:0000256" key="7">
    <source>
        <dbReference type="SAM" id="MobiDB-lite"/>
    </source>
</evidence>
<comment type="similarity">
    <text evidence="2 6">Belongs to the ORC1 family.</text>
</comment>
<dbReference type="InterPro" id="IPR050311">
    <property type="entry name" value="ORC1/CDC6"/>
</dbReference>
<dbReference type="InterPro" id="IPR001025">
    <property type="entry name" value="BAH_dom"/>
</dbReference>
<feature type="compositionally biased region" description="Basic residues" evidence="7">
    <location>
        <begin position="310"/>
        <end position="320"/>
    </location>
</feature>
<dbReference type="CDD" id="cd00009">
    <property type="entry name" value="AAA"/>
    <property type="match status" value="1"/>
</dbReference>
<dbReference type="Gene3D" id="1.10.8.60">
    <property type="match status" value="1"/>
</dbReference>
<feature type="compositionally biased region" description="Low complexity" evidence="7">
    <location>
        <begin position="18"/>
        <end position="30"/>
    </location>
</feature>
<dbReference type="InterPro" id="IPR027417">
    <property type="entry name" value="P-loop_NTPase"/>
</dbReference>
<dbReference type="Pfam" id="PF22606">
    <property type="entry name" value="Cdc6-ORC-like_ATPase_lid"/>
    <property type="match status" value="1"/>
</dbReference>
<evidence type="ECO:0000256" key="6">
    <source>
        <dbReference type="RuleBase" id="RU365058"/>
    </source>
</evidence>
<dbReference type="InterPro" id="IPR003593">
    <property type="entry name" value="AAA+_ATPase"/>
</dbReference>
<feature type="compositionally biased region" description="Acidic residues" evidence="7">
    <location>
        <begin position="325"/>
        <end position="358"/>
    </location>
</feature>
<dbReference type="Gene3D" id="2.30.30.490">
    <property type="match status" value="1"/>
</dbReference>
<dbReference type="Proteomes" id="UP001498398">
    <property type="component" value="Unassembled WGS sequence"/>
</dbReference>
<dbReference type="SMART" id="SM00439">
    <property type="entry name" value="BAH"/>
    <property type="match status" value="1"/>
</dbReference>
<dbReference type="PANTHER" id="PTHR10763:SF23">
    <property type="entry name" value="ORIGIN RECOGNITION COMPLEX SUBUNIT 1"/>
    <property type="match status" value="1"/>
</dbReference>
<comment type="subcellular location">
    <subcellularLocation>
        <location evidence="1 6">Nucleus</location>
    </subcellularLocation>
</comment>
<evidence type="ECO:0000256" key="2">
    <source>
        <dbReference type="ARBA" id="ARBA00008398"/>
    </source>
</evidence>
<dbReference type="EMBL" id="JBANRG010000089">
    <property type="protein sequence ID" value="KAK7437020.1"/>
    <property type="molecule type" value="Genomic_DNA"/>
</dbReference>
<feature type="compositionally biased region" description="Acidic residues" evidence="7">
    <location>
        <begin position="365"/>
        <end position="382"/>
    </location>
</feature>
<gene>
    <name evidence="9" type="primary">ORC1_2</name>
    <name evidence="9" type="ORF">VKT23_018835</name>
</gene>
<dbReference type="SUPFAM" id="SSF52540">
    <property type="entry name" value="P-loop containing nucleoside triphosphate hydrolases"/>
    <property type="match status" value="1"/>
</dbReference>
<keyword evidence="10" id="KW-1185">Reference proteome</keyword>
<feature type="compositionally biased region" description="Polar residues" evidence="7">
    <location>
        <begin position="450"/>
        <end position="464"/>
    </location>
</feature>
<evidence type="ECO:0000256" key="5">
    <source>
        <dbReference type="ARBA" id="ARBA00023242"/>
    </source>
</evidence>